<dbReference type="InterPro" id="IPR023068">
    <property type="entry name" value="CCA-adding_enz_firmicutes"/>
</dbReference>
<comment type="miscellaneous">
    <text evidence="11">A single active site specifically recognizes both ATP and CTP and is responsible for their addition.</text>
</comment>
<evidence type="ECO:0000256" key="10">
    <source>
        <dbReference type="ARBA" id="ARBA00022884"/>
    </source>
</evidence>
<feature type="binding site" evidence="11">
    <location>
        <position position="159"/>
    </location>
    <ligand>
        <name>CTP</name>
        <dbReference type="ChEBI" id="CHEBI:37563"/>
    </ligand>
</feature>
<gene>
    <name evidence="11" type="primary">cca</name>
    <name evidence="15" type="ORF">G7081_05720</name>
</gene>
<dbReference type="PANTHER" id="PTHR46173:SF1">
    <property type="entry name" value="CCA TRNA NUCLEOTIDYLTRANSFERASE 1, MITOCHONDRIAL"/>
    <property type="match status" value="1"/>
</dbReference>
<dbReference type="RefSeq" id="WP_166007998.1">
    <property type="nucleotide sequence ID" value="NZ_CP049886.1"/>
</dbReference>
<feature type="domain" description="CCA-adding enzyme C-terminal" evidence="14">
    <location>
        <begin position="250"/>
        <end position="396"/>
    </location>
</feature>
<reference evidence="15 16" key="1">
    <citation type="submission" date="2020-03" db="EMBL/GenBank/DDBJ databases">
        <title>Vagococcus sp. nov., isolated from beetles.</title>
        <authorList>
            <person name="Hyun D.-W."/>
            <person name="Bae J.-W."/>
        </authorList>
    </citation>
    <scope>NUCLEOTIDE SEQUENCE [LARGE SCALE GENOMIC DNA]</scope>
    <source>
        <strain evidence="15 16">HDW17A</strain>
    </source>
</reference>
<evidence type="ECO:0000256" key="7">
    <source>
        <dbReference type="ARBA" id="ARBA00022800"/>
    </source>
</evidence>
<protein>
    <recommendedName>
        <fullName evidence="11">CCA-adding enzyme</fullName>
        <ecNumber evidence="11">2.7.7.72</ecNumber>
    </recommendedName>
    <alternativeName>
        <fullName evidence="11">CCA tRNA nucleotidyltransferase</fullName>
    </alternativeName>
    <alternativeName>
        <fullName evidence="11">tRNA CCA-pyrophosphorylase</fullName>
    </alternativeName>
    <alternativeName>
        <fullName evidence="11">tRNA adenylyl-/cytidylyl- transferase</fullName>
    </alternativeName>
    <alternativeName>
        <fullName evidence="11">tRNA nucleotidyltransferase</fullName>
    </alternativeName>
    <alternativeName>
        <fullName evidence="11">tRNA-NT</fullName>
    </alternativeName>
</protein>
<evidence type="ECO:0000259" key="13">
    <source>
        <dbReference type="Pfam" id="PF12627"/>
    </source>
</evidence>
<dbReference type="NCBIfam" id="NF009814">
    <property type="entry name" value="PRK13299.1"/>
    <property type="match status" value="1"/>
</dbReference>
<keyword evidence="6 11" id="KW-0547">Nucleotide-binding</keyword>
<evidence type="ECO:0000256" key="3">
    <source>
        <dbReference type="ARBA" id="ARBA00022694"/>
    </source>
</evidence>
<evidence type="ECO:0000256" key="1">
    <source>
        <dbReference type="ARBA" id="ARBA00001946"/>
    </source>
</evidence>
<keyword evidence="16" id="KW-1185">Reference proteome</keyword>
<feature type="binding site" evidence="11">
    <location>
        <position position="45"/>
    </location>
    <ligand>
        <name>Mg(2+)</name>
        <dbReference type="ChEBI" id="CHEBI:18420"/>
    </ligand>
</feature>
<feature type="binding site" evidence="11">
    <location>
        <position position="116"/>
    </location>
    <ligand>
        <name>CTP</name>
        <dbReference type="ChEBI" id="CHEBI:37563"/>
    </ligand>
</feature>
<feature type="binding site" evidence="11">
    <location>
        <position position="32"/>
    </location>
    <ligand>
        <name>ATP</name>
        <dbReference type="ChEBI" id="CHEBI:30616"/>
    </ligand>
</feature>
<keyword evidence="8 11" id="KW-0067">ATP-binding</keyword>
<evidence type="ECO:0000313" key="16">
    <source>
        <dbReference type="Proteomes" id="UP000500890"/>
    </source>
</evidence>
<feature type="binding site" evidence="11">
    <location>
        <position position="116"/>
    </location>
    <ligand>
        <name>ATP</name>
        <dbReference type="ChEBI" id="CHEBI:30616"/>
    </ligand>
</feature>
<evidence type="ECO:0000256" key="11">
    <source>
        <dbReference type="HAMAP-Rule" id="MF_01263"/>
    </source>
</evidence>
<keyword evidence="10 11" id="KW-0694">RNA-binding</keyword>
<dbReference type="InterPro" id="IPR032810">
    <property type="entry name" value="CCA-adding_enz_C"/>
</dbReference>
<feature type="binding site" evidence="11">
    <location>
        <position position="32"/>
    </location>
    <ligand>
        <name>CTP</name>
        <dbReference type="ChEBI" id="CHEBI:37563"/>
    </ligand>
</feature>
<feature type="binding site" evidence="11">
    <location>
        <position position="35"/>
    </location>
    <ligand>
        <name>CTP</name>
        <dbReference type="ChEBI" id="CHEBI:37563"/>
    </ligand>
</feature>
<dbReference type="InterPro" id="IPR032828">
    <property type="entry name" value="PolyA_RNA-bd"/>
</dbReference>
<evidence type="ECO:0000259" key="14">
    <source>
        <dbReference type="Pfam" id="PF13735"/>
    </source>
</evidence>
<comment type="catalytic activity">
    <reaction evidence="11">
        <text>a tRNA with a 3' CCA end + 2 CTP + ATP = a tRNA with a 3' CCACCA end + 3 diphosphate</text>
        <dbReference type="Rhea" id="RHEA:76235"/>
        <dbReference type="Rhea" id="RHEA-COMP:10468"/>
        <dbReference type="Rhea" id="RHEA-COMP:18655"/>
        <dbReference type="ChEBI" id="CHEBI:30616"/>
        <dbReference type="ChEBI" id="CHEBI:33019"/>
        <dbReference type="ChEBI" id="CHEBI:37563"/>
        <dbReference type="ChEBI" id="CHEBI:83071"/>
        <dbReference type="ChEBI" id="CHEBI:195187"/>
    </reaction>
</comment>
<dbReference type="GO" id="GO:0000287">
    <property type="term" value="F:magnesium ion binding"/>
    <property type="evidence" value="ECO:0007669"/>
    <property type="project" value="UniProtKB-UniRule"/>
</dbReference>
<dbReference type="GO" id="GO:0001680">
    <property type="term" value="P:tRNA 3'-terminal CCA addition"/>
    <property type="evidence" value="ECO:0007669"/>
    <property type="project" value="UniProtKB-UniRule"/>
</dbReference>
<keyword evidence="9 11" id="KW-0460">Magnesium</keyword>
<dbReference type="Gene3D" id="1.10.110.30">
    <property type="match status" value="1"/>
</dbReference>
<dbReference type="GO" id="GO:0005524">
    <property type="term" value="F:ATP binding"/>
    <property type="evidence" value="ECO:0007669"/>
    <property type="project" value="UniProtKB-UniRule"/>
</dbReference>
<dbReference type="AlphaFoldDB" id="A0A6G8ANR3"/>
<feature type="binding site" evidence="11">
    <location>
        <position position="35"/>
    </location>
    <ligand>
        <name>ATP</name>
        <dbReference type="ChEBI" id="CHEBI:30616"/>
    </ligand>
</feature>
<dbReference type="InterPro" id="IPR002646">
    <property type="entry name" value="PolA_pol_head_dom"/>
</dbReference>
<evidence type="ECO:0000256" key="5">
    <source>
        <dbReference type="ARBA" id="ARBA00022723"/>
    </source>
</evidence>
<name>A0A6G8ANR3_9ENTE</name>
<dbReference type="Gene3D" id="3.30.460.10">
    <property type="entry name" value="Beta Polymerase, domain 2"/>
    <property type="match status" value="1"/>
</dbReference>
<feature type="domain" description="Poly A polymerase head" evidence="12">
    <location>
        <begin position="27"/>
        <end position="147"/>
    </location>
</feature>
<keyword evidence="3 11" id="KW-0819">tRNA processing</keyword>
<dbReference type="SUPFAM" id="SSF81891">
    <property type="entry name" value="Poly A polymerase C-terminal region-like"/>
    <property type="match status" value="1"/>
</dbReference>
<dbReference type="Pfam" id="PF12627">
    <property type="entry name" value="PolyA_pol_RNAbd"/>
    <property type="match status" value="1"/>
</dbReference>
<feature type="binding site" evidence="11">
    <location>
        <position position="47"/>
    </location>
    <ligand>
        <name>Mg(2+)</name>
        <dbReference type="ChEBI" id="CHEBI:18420"/>
    </ligand>
</feature>
<dbReference type="CDD" id="cd05398">
    <property type="entry name" value="NT_ClassII-CCAase"/>
    <property type="match status" value="1"/>
</dbReference>
<comment type="catalytic activity">
    <reaction evidence="11">
        <text>a tRNA precursor + 2 CTP + ATP = a tRNA with a 3' CCA end + 3 diphosphate</text>
        <dbReference type="Rhea" id="RHEA:14433"/>
        <dbReference type="Rhea" id="RHEA-COMP:10465"/>
        <dbReference type="Rhea" id="RHEA-COMP:10468"/>
        <dbReference type="ChEBI" id="CHEBI:30616"/>
        <dbReference type="ChEBI" id="CHEBI:33019"/>
        <dbReference type="ChEBI" id="CHEBI:37563"/>
        <dbReference type="ChEBI" id="CHEBI:74896"/>
        <dbReference type="ChEBI" id="CHEBI:83071"/>
        <dbReference type="EC" id="2.7.7.72"/>
    </reaction>
</comment>
<feature type="binding site" evidence="11">
    <location>
        <position position="162"/>
    </location>
    <ligand>
        <name>ATP</name>
        <dbReference type="ChEBI" id="CHEBI:30616"/>
    </ligand>
</feature>
<keyword evidence="7 11" id="KW-0692">RNA repair</keyword>
<dbReference type="Pfam" id="PF01743">
    <property type="entry name" value="PolyA_pol"/>
    <property type="match status" value="1"/>
</dbReference>
<accession>A0A6G8ANR3</accession>
<feature type="binding site" evidence="11">
    <location>
        <position position="162"/>
    </location>
    <ligand>
        <name>CTP</name>
        <dbReference type="ChEBI" id="CHEBI:37563"/>
    </ligand>
</feature>
<dbReference type="InterPro" id="IPR050264">
    <property type="entry name" value="Bact_CCA-adding_enz_type3_sf"/>
</dbReference>
<comment type="similarity">
    <text evidence="11">Belongs to the tRNA nucleotidyltransferase/poly(A) polymerase family. Bacterial CCA-adding enzyme type 3 subfamily.</text>
</comment>
<dbReference type="GO" id="GO:0004810">
    <property type="term" value="F:CCA tRNA nucleotidyltransferase activity"/>
    <property type="evidence" value="ECO:0007669"/>
    <property type="project" value="UniProtKB-UniRule"/>
</dbReference>
<evidence type="ECO:0000256" key="2">
    <source>
        <dbReference type="ARBA" id="ARBA00022679"/>
    </source>
</evidence>
<evidence type="ECO:0000256" key="4">
    <source>
        <dbReference type="ARBA" id="ARBA00022695"/>
    </source>
</evidence>
<feature type="binding site" evidence="11">
    <location>
        <position position="159"/>
    </location>
    <ligand>
        <name>ATP</name>
        <dbReference type="ChEBI" id="CHEBI:30616"/>
    </ligand>
</feature>
<comment type="function">
    <text evidence="11">Catalyzes the addition and repair of the essential 3'-terminal CCA sequence in tRNAs without using a nucleic acid template. Adds these three nucleotides in the order of C, C, and A to the tRNA nucleotide-73, using CTP and ATP as substrates and producing inorganic pyrophosphate. tRNA 3'-terminal CCA addition is required both for tRNA processing and repair. Also involved in tRNA surveillance by mediating tandem CCA addition to generate a CCACCA at the 3' terminus of unstable tRNAs. While stable tRNAs receive only 3'-terminal CCA, unstable tRNAs are marked with CCACCA and rapidly degraded.</text>
</comment>
<keyword evidence="4 11" id="KW-0548">Nucleotidyltransferase</keyword>
<dbReference type="GO" id="GO:0042245">
    <property type="term" value="P:RNA repair"/>
    <property type="evidence" value="ECO:0007669"/>
    <property type="project" value="UniProtKB-KW"/>
</dbReference>
<dbReference type="EC" id="2.7.7.72" evidence="11"/>
<comment type="subunit">
    <text evidence="11">Homodimer.</text>
</comment>
<sequence length="401" mass="45656">MIINNLPVEFLNALPVLQALEAEGFEAYFVGGSVRDVLLNKPIHDVDIATSAYPEEVKKIFPKTIDVGIEHGTVLALVNDGQYEITTFRTESTYQDFRRPDQVTFVRSLDEDLKRRDFTINAFAMNQTGEVVDLFDGMTDLENRVIRAVGVPIERFNEDALRVMRGLRFAGQLGFSIEEQTFKAIKEAAPLLEKISIERIQIEFSKLLLSKGRKSGIESFVKSEAYQYCPGLKERSADLEKLIQLPEVAFQQEKQAWLFLVYSLGLSKSEVKPWLKQWKLSNNLIKSVQNLLVGLLYREAASWSNEMLYQIGLDDALLIEESLMYLNQEYDVNSVVELYKNLPIKSIQDLDVDGQYLIQALKKPAGPWVGKNLSAIQREVLIGQLKNDKDSIVEFIINHNQ</sequence>
<evidence type="ECO:0000256" key="9">
    <source>
        <dbReference type="ARBA" id="ARBA00022842"/>
    </source>
</evidence>
<dbReference type="Gene3D" id="1.20.58.560">
    <property type="match status" value="1"/>
</dbReference>
<dbReference type="KEGG" id="vah:G7081_05720"/>
<dbReference type="SUPFAM" id="SSF81301">
    <property type="entry name" value="Nucleotidyltransferase"/>
    <property type="match status" value="1"/>
</dbReference>
<feature type="binding site" evidence="11">
    <location>
        <position position="165"/>
    </location>
    <ligand>
        <name>CTP</name>
        <dbReference type="ChEBI" id="CHEBI:37563"/>
    </ligand>
</feature>
<keyword evidence="2 11" id="KW-0808">Transferase</keyword>
<evidence type="ECO:0000259" key="12">
    <source>
        <dbReference type="Pfam" id="PF01743"/>
    </source>
</evidence>
<dbReference type="Gene3D" id="1.10.246.80">
    <property type="match status" value="1"/>
</dbReference>
<feature type="domain" description="tRNA nucleotidyltransferase/poly(A) polymerase RNA and SrmB- binding" evidence="13">
    <location>
        <begin position="174"/>
        <end position="233"/>
    </location>
</feature>
<evidence type="ECO:0000313" key="15">
    <source>
        <dbReference type="EMBL" id="QIL46610.1"/>
    </source>
</evidence>
<keyword evidence="5 11" id="KW-0479">Metal-binding</keyword>
<dbReference type="EMBL" id="CP049886">
    <property type="protein sequence ID" value="QIL46610.1"/>
    <property type="molecule type" value="Genomic_DNA"/>
</dbReference>
<proteinExistence type="inferred from homology"/>
<dbReference type="Proteomes" id="UP000500890">
    <property type="component" value="Chromosome"/>
</dbReference>
<organism evidence="15 16">
    <name type="scientific">Vagococcus coleopterorum</name>
    <dbReference type="NCBI Taxonomy" id="2714946"/>
    <lineage>
        <taxon>Bacteria</taxon>
        <taxon>Bacillati</taxon>
        <taxon>Bacillota</taxon>
        <taxon>Bacilli</taxon>
        <taxon>Lactobacillales</taxon>
        <taxon>Enterococcaceae</taxon>
        <taxon>Vagococcus</taxon>
    </lineage>
</organism>
<feature type="binding site" evidence="11">
    <location>
        <position position="165"/>
    </location>
    <ligand>
        <name>ATP</name>
        <dbReference type="ChEBI" id="CHEBI:30616"/>
    </ligand>
</feature>
<evidence type="ECO:0000256" key="6">
    <source>
        <dbReference type="ARBA" id="ARBA00022741"/>
    </source>
</evidence>
<dbReference type="Pfam" id="PF13735">
    <property type="entry name" value="tRNA_NucTran2_2"/>
    <property type="match status" value="1"/>
</dbReference>
<dbReference type="PANTHER" id="PTHR46173">
    <property type="entry name" value="CCA TRNA NUCLEOTIDYLTRANSFERASE 1, MITOCHONDRIAL"/>
    <property type="match status" value="1"/>
</dbReference>
<dbReference type="HAMAP" id="MF_01263">
    <property type="entry name" value="CCA_bact_type3"/>
    <property type="match status" value="1"/>
</dbReference>
<dbReference type="GO" id="GO:0000049">
    <property type="term" value="F:tRNA binding"/>
    <property type="evidence" value="ECO:0007669"/>
    <property type="project" value="UniProtKB-UniRule"/>
</dbReference>
<dbReference type="InterPro" id="IPR043519">
    <property type="entry name" value="NT_sf"/>
</dbReference>
<evidence type="ECO:0000256" key="8">
    <source>
        <dbReference type="ARBA" id="ARBA00022840"/>
    </source>
</evidence>
<comment type="cofactor">
    <cofactor evidence="1 11">
        <name>Mg(2+)</name>
        <dbReference type="ChEBI" id="CHEBI:18420"/>
    </cofactor>
</comment>
<feature type="binding site" evidence="11">
    <location>
        <position position="168"/>
    </location>
    <ligand>
        <name>CTP</name>
        <dbReference type="ChEBI" id="CHEBI:37563"/>
    </ligand>
</feature>
<feature type="binding site" evidence="11">
    <location>
        <position position="168"/>
    </location>
    <ligand>
        <name>ATP</name>
        <dbReference type="ChEBI" id="CHEBI:30616"/>
    </ligand>
</feature>